<dbReference type="PANTHER" id="PTHR12722">
    <property type="entry name" value="XAP-5 PROTEIN-RELATED"/>
    <property type="match status" value="1"/>
</dbReference>
<dbReference type="GO" id="GO:0005634">
    <property type="term" value="C:nucleus"/>
    <property type="evidence" value="ECO:0007669"/>
    <property type="project" value="InterPro"/>
</dbReference>
<feature type="region of interest" description="Disordered" evidence="1">
    <location>
        <begin position="107"/>
        <end position="131"/>
    </location>
</feature>
<accession>X6N1M2</accession>
<proteinExistence type="predicted"/>
<dbReference type="EMBL" id="ASPP01013897">
    <property type="protein sequence ID" value="ETO19217.1"/>
    <property type="molecule type" value="Genomic_DNA"/>
</dbReference>
<feature type="compositionally biased region" description="Basic and acidic residues" evidence="1">
    <location>
        <begin position="1"/>
        <end position="13"/>
    </location>
</feature>
<feature type="domain" description="FAM50A/XAP5 C-terminal" evidence="2">
    <location>
        <begin position="278"/>
        <end position="411"/>
    </location>
</feature>
<protein>
    <recommendedName>
        <fullName evidence="2">FAM50A/XAP5 C-terminal domain-containing protein</fullName>
    </recommendedName>
</protein>
<evidence type="ECO:0000313" key="4">
    <source>
        <dbReference type="Proteomes" id="UP000023152"/>
    </source>
</evidence>
<organism evidence="3 4">
    <name type="scientific">Reticulomyxa filosa</name>
    <dbReference type="NCBI Taxonomy" id="46433"/>
    <lineage>
        <taxon>Eukaryota</taxon>
        <taxon>Sar</taxon>
        <taxon>Rhizaria</taxon>
        <taxon>Retaria</taxon>
        <taxon>Foraminifera</taxon>
        <taxon>Monothalamids</taxon>
        <taxon>Reticulomyxidae</taxon>
        <taxon>Reticulomyxa</taxon>
    </lineage>
</organism>
<name>X6N1M2_RETFI</name>
<dbReference type="Proteomes" id="UP000023152">
    <property type="component" value="Unassembled WGS sequence"/>
</dbReference>
<sequence>MAQFKGDSRDAKRARQGARVQEEMKEAFERKIQQMRQETEAAVQNMELNQMFSYEESTADKKFKDSIVGLQSHDEYKNKLDTYLEHHSTQNNNGMDEDYQYNDFAERSTSNAKGGENNGSEDSQPLSSTSHRLKQLEKQLLCKKNKSKKRKHVDPVLSFDFDEGVESHKVASSTTSSDNDSSNNDDNSHRQRHRHTIPTSSDAPSFEPKEIQSTSSAQEETTSAGLTPPATKRRKISKNPHVDTSFLPDPERDAADARLRMELEKEWNERQKQVKRERLEITYSYWDGSGHRRSIEIVKGMKVGEFLELCRKELAQHFSELRGISGEHLMYIKDDLIIPHSYAFYDLIIASGRGKSGNYMFKNESYDKGDYRIERDGGHPGKIITRAWYDRNKHIFPASRWEVYDPTNQEENR</sequence>
<dbReference type="GO" id="GO:0006325">
    <property type="term" value="P:chromatin organization"/>
    <property type="evidence" value="ECO:0007669"/>
    <property type="project" value="TreeGrafter"/>
</dbReference>
<comment type="caution">
    <text evidence="3">The sequence shown here is derived from an EMBL/GenBank/DDBJ whole genome shotgun (WGS) entry which is preliminary data.</text>
</comment>
<feature type="compositionally biased region" description="Polar residues" evidence="1">
    <location>
        <begin position="107"/>
        <end position="130"/>
    </location>
</feature>
<dbReference type="InterPro" id="IPR007005">
    <property type="entry name" value="XAP5"/>
</dbReference>
<feature type="region of interest" description="Disordered" evidence="1">
    <location>
        <begin position="1"/>
        <end position="24"/>
    </location>
</feature>
<reference evidence="3 4" key="1">
    <citation type="journal article" date="2013" name="Curr. Biol.">
        <title>The Genome of the Foraminiferan Reticulomyxa filosa.</title>
        <authorList>
            <person name="Glockner G."/>
            <person name="Hulsmann N."/>
            <person name="Schleicher M."/>
            <person name="Noegel A.A."/>
            <person name="Eichinger L."/>
            <person name="Gallinger C."/>
            <person name="Pawlowski J."/>
            <person name="Sierra R."/>
            <person name="Euteneuer U."/>
            <person name="Pillet L."/>
            <person name="Moustafa A."/>
            <person name="Platzer M."/>
            <person name="Groth M."/>
            <person name="Szafranski K."/>
            <person name="Schliwa M."/>
        </authorList>
    </citation>
    <scope>NUCLEOTIDE SEQUENCE [LARGE SCALE GENOMIC DNA]</scope>
</reference>
<feature type="region of interest" description="Disordered" evidence="1">
    <location>
        <begin position="81"/>
        <end position="100"/>
    </location>
</feature>
<dbReference type="Pfam" id="PF04921">
    <property type="entry name" value="XAP5"/>
    <property type="match status" value="1"/>
</dbReference>
<dbReference type="InterPro" id="IPR048337">
    <property type="entry name" value="FAM50A/XAP5_C"/>
</dbReference>
<evidence type="ECO:0000313" key="3">
    <source>
        <dbReference type="EMBL" id="ETO19217.1"/>
    </source>
</evidence>
<dbReference type="PANTHER" id="PTHR12722:SF0">
    <property type="entry name" value="PROTEIN FAM50A"/>
    <property type="match status" value="1"/>
</dbReference>
<gene>
    <name evidence="3" type="ORF">RFI_18011</name>
</gene>
<feature type="compositionally biased region" description="Low complexity" evidence="1">
    <location>
        <begin position="212"/>
        <end position="224"/>
    </location>
</feature>
<evidence type="ECO:0000259" key="2">
    <source>
        <dbReference type="Pfam" id="PF04921"/>
    </source>
</evidence>
<feature type="region of interest" description="Disordered" evidence="1">
    <location>
        <begin position="164"/>
        <end position="251"/>
    </location>
</feature>
<dbReference type="AlphaFoldDB" id="X6N1M2"/>
<keyword evidence="4" id="KW-1185">Reference proteome</keyword>
<dbReference type="OrthoDB" id="1562195at2759"/>
<evidence type="ECO:0000256" key="1">
    <source>
        <dbReference type="SAM" id="MobiDB-lite"/>
    </source>
</evidence>
<feature type="compositionally biased region" description="Low complexity" evidence="1">
    <location>
        <begin position="172"/>
        <end position="185"/>
    </location>
</feature>